<reference evidence="2" key="1">
    <citation type="submission" date="2024-07" db="EMBL/GenBank/DDBJ databases">
        <title>Two chromosome-level genome assemblies of Korean endemic species Abeliophyllum distichum and Forsythia ovata (Oleaceae).</title>
        <authorList>
            <person name="Jang H."/>
        </authorList>
    </citation>
    <scope>NUCLEOTIDE SEQUENCE [LARGE SCALE GENOMIC DNA]</scope>
</reference>
<comment type="caution">
    <text evidence="1">The sequence shown here is derived from an EMBL/GenBank/DDBJ whole genome shotgun (WGS) entry which is preliminary data.</text>
</comment>
<name>A0ABD1UQK6_9LAMI</name>
<accession>A0ABD1UQK6</accession>
<proteinExistence type="predicted"/>
<dbReference type="AlphaFoldDB" id="A0ABD1UQK6"/>
<dbReference type="EMBL" id="JBFOLK010000003">
    <property type="protein sequence ID" value="KAL2527314.1"/>
    <property type="molecule type" value="Genomic_DNA"/>
</dbReference>
<sequence length="136" mass="15503">MEEEVGELREQFAAMTTHLDSFKLMAQQFMAAQGHVMHDPWAAGQDQDNIETSSSEAEVASVINRHQPQVNREDHETNRQWEFGLRVDIPEFQGSLEADDFLDWLGAIEEILEFKDVSADKHVFLVATRFRGRAAA</sequence>
<dbReference type="Proteomes" id="UP001604336">
    <property type="component" value="Unassembled WGS sequence"/>
</dbReference>
<gene>
    <name evidence="1" type="ORF">Adt_12368</name>
</gene>
<protein>
    <submittedName>
        <fullName evidence="1">Uncharacterized protein</fullName>
    </submittedName>
</protein>
<keyword evidence="2" id="KW-1185">Reference proteome</keyword>
<evidence type="ECO:0000313" key="1">
    <source>
        <dbReference type="EMBL" id="KAL2527314.1"/>
    </source>
</evidence>
<evidence type="ECO:0000313" key="2">
    <source>
        <dbReference type="Proteomes" id="UP001604336"/>
    </source>
</evidence>
<organism evidence="1 2">
    <name type="scientific">Abeliophyllum distichum</name>
    <dbReference type="NCBI Taxonomy" id="126358"/>
    <lineage>
        <taxon>Eukaryota</taxon>
        <taxon>Viridiplantae</taxon>
        <taxon>Streptophyta</taxon>
        <taxon>Embryophyta</taxon>
        <taxon>Tracheophyta</taxon>
        <taxon>Spermatophyta</taxon>
        <taxon>Magnoliopsida</taxon>
        <taxon>eudicotyledons</taxon>
        <taxon>Gunneridae</taxon>
        <taxon>Pentapetalae</taxon>
        <taxon>asterids</taxon>
        <taxon>lamiids</taxon>
        <taxon>Lamiales</taxon>
        <taxon>Oleaceae</taxon>
        <taxon>Forsythieae</taxon>
        <taxon>Abeliophyllum</taxon>
    </lineage>
</organism>